<dbReference type="EMBL" id="CP035282">
    <property type="protein sequence ID" value="QAT60087.1"/>
    <property type="molecule type" value="Genomic_DNA"/>
</dbReference>
<dbReference type="AlphaFoldDB" id="A0A410Q7W4"/>
<sequence length="101" mass="11999">MKEKIKKCSKLKIIIKDKSENKTIKIPSIPFWLLDILGNTAIKFVEIAFKYKKSFKGDEKYLIEVFKEINLHQMLNELKNYGQFDLVYVEDREDEIKISVI</sequence>
<protein>
    <submittedName>
        <fullName evidence="1">Uncharacterized protein</fullName>
    </submittedName>
</protein>
<proteinExistence type="predicted"/>
<dbReference type="KEGG" id="spoa:EQM13_00120"/>
<gene>
    <name evidence="1" type="ORF">EQM13_00120</name>
</gene>
<dbReference type="RefSeq" id="WP_071140556.1">
    <property type="nucleotide sequence ID" value="NZ_CP035282.1"/>
</dbReference>
<organism evidence="1 2">
    <name type="scientific">Acidilutibacter cellobiosedens</name>
    <dbReference type="NCBI Taxonomy" id="2507161"/>
    <lineage>
        <taxon>Bacteria</taxon>
        <taxon>Bacillati</taxon>
        <taxon>Bacillota</taxon>
        <taxon>Tissierellia</taxon>
        <taxon>Tissierellales</taxon>
        <taxon>Acidilutibacteraceae</taxon>
        <taxon>Acidilutibacter</taxon>
    </lineage>
</organism>
<name>A0A410Q7W4_9FIRM</name>
<evidence type="ECO:0000313" key="1">
    <source>
        <dbReference type="EMBL" id="QAT60087.1"/>
    </source>
</evidence>
<evidence type="ECO:0000313" key="2">
    <source>
        <dbReference type="Proteomes" id="UP000287969"/>
    </source>
</evidence>
<dbReference type="Proteomes" id="UP000287969">
    <property type="component" value="Chromosome"/>
</dbReference>
<keyword evidence="2" id="KW-1185">Reference proteome</keyword>
<reference evidence="2" key="1">
    <citation type="submission" date="2019-01" db="EMBL/GenBank/DDBJ databases">
        <title>Draft genomes of a novel of Sporanaerobacter strains.</title>
        <authorList>
            <person name="Ma S."/>
        </authorList>
    </citation>
    <scope>NUCLEOTIDE SEQUENCE [LARGE SCALE GENOMIC DNA]</scope>
    <source>
        <strain evidence="2">NJN-17</strain>
    </source>
</reference>
<accession>A0A410Q7W4</accession>
<dbReference type="OrthoDB" id="1707810at2"/>